<proteinExistence type="predicted"/>
<evidence type="ECO:0000313" key="3">
    <source>
        <dbReference type="Proteomes" id="UP000244992"/>
    </source>
</evidence>
<dbReference type="SUPFAM" id="SSF52833">
    <property type="entry name" value="Thioredoxin-like"/>
    <property type="match status" value="1"/>
</dbReference>
<feature type="signal peptide" evidence="1">
    <location>
        <begin position="1"/>
        <end position="23"/>
    </location>
</feature>
<keyword evidence="1" id="KW-0732">Signal</keyword>
<protein>
    <submittedName>
        <fullName evidence="2">Conjugal transfer protein</fullName>
    </submittedName>
</protein>
<dbReference type="Pfam" id="PF13728">
    <property type="entry name" value="TraF"/>
    <property type="match status" value="1"/>
</dbReference>
<reference evidence="3" key="1">
    <citation type="submission" date="2018-03" db="EMBL/GenBank/DDBJ databases">
        <authorList>
            <person name="Batty M. E."/>
            <person name="Batty M E."/>
        </authorList>
    </citation>
    <scope>NUCLEOTIDE SEQUENCE [LARGE SCALE GENOMIC DNA]</scope>
</reference>
<dbReference type="Proteomes" id="UP000244992">
    <property type="component" value="Chromosome I"/>
</dbReference>
<dbReference type="InterPro" id="IPR039555">
    <property type="entry name" value="TraF/TrbB"/>
</dbReference>
<sequence length="162" mass="18450" precursor="true">MKRLSLILLFPVSCILFTDICCANSCNITDDTTSRATVNANNNNNNNISTEQKISNLAQRYSLILVTDPRCRYCQSFKPTFYQFVEKYKFKNDVIQISMSNITQTYRRLINKIKAVPTVILLDQSGDQSTIFSQGNVSLQYLEQVAIQTSEKIVQTINSEDL</sequence>
<evidence type="ECO:0000313" key="2">
    <source>
        <dbReference type="EMBL" id="SPR06949.1"/>
    </source>
</evidence>
<dbReference type="EMBL" id="LS398550">
    <property type="protein sequence ID" value="SPR06949.1"/>
    <property type="molecule type" value="Genomic_DNA"/>
</dbReference>
<dbReference type="AlphaFoldDB" id="A0A2U3R190"/>
<gene>
    <name evidence="2" type="primary">TrbL</name>
    <name evidence="2" type="synonym">VirB6|trbG</name>
    <name evidence="2" type="synonym">virB9</name>
    <name evidence="2" type="ORF">KATO_01019</name>
</gene>
<feature type="chain" id="PRO_5015582935" evidence="1">
    <location>
        <begin position="24"/>
        <end position="162"/>
    </location>
</feature>
<dbReference type="RefSeq" id="WP_045915925.1">
    <property type="nucleotide sequence ID" value="NZ_LS398550.1"/>
</dbReference>
<name>A0A2U3R190_ORITS</name>
<dbReference type="Gene3D" id="3.40.30.10">
    <property type="entry name" value="Glutaredoxin"/>
    <property type="match status" value="1"/>
</dbReference>
<accession>A0A2U3R190</accession>
<organism evidence="2 3">
    <name type="scientific">Orientia tsutsugamushi</name>
    <name type="common">Rickettsia tsutsugamushi</name>
    <dbReference type="NCBI Taxonomy" id="784"/>
    <lineage>
        <taxon>Bacteria</taxon>
        <taxon>Pseudomonadati</taxon>
        <taxon>Pseudomonadota</taxon>
        <taxon>Alphaproteobacteria</taxon>
        <taxon>Rickettsiales</taxon>
        <taxon>Rickettsiaceae</taxon>
        <taxon>Rickettsieae</taxon>
        <taxon>Orientia</taxon>
    </lineage>
</organism>
<dbReference type="InterPro" id="IPR036249">
    <property type="entry name" value="Thioredoxin-like_sf"/>
</dbReference>
<evidence type="ECO:0000256" key="1">
    <source>
        <dbReference type="SAM" id="SignalP"/>
    </source>
</evidence>